<dbReference type="Proteomes" id="UP000263900">
    <property type="component" value="Chromosome"/>
</dbReference>
<evidence type="ECO:0000256" key="3">
    <source>
        <dbReference type="ARBA" id="ARBA00022801"/>
    </source>
</evidence>
<dbReference type="Pfam" id="PF01934">
    <property type="entry name" value="HepT-like"/>
    <property type="match status" value="1"/>
</dbReference>
<keyword evidence="1" id="KW-1277">Toxin-antitoxin system</keyword>
<keyword evidence="3" id="KW-0378">Hydrolase</keyword>
<evidence type="ECO:0000256" key="1">
    <source>
        <dbReference type="ARBA" id="ARBA00022649"/>
    </source>
</evidence>
<dbReference type="GO" id="GO:0004540">
    <property type="term" value="F:RNA nuclease activity"/>
    <property type="evidence" value="ECO:0007669"/>
    <property type="project" value="InterPro"/>
</dbReference>
<dbReference type="InterPro" id="IPR008201">
    <property type="entry name" value="HepT-like"/>
</dbReference>
<gene>
    <name evidence="5" type="ORF">D3H65_28280</name>
</gene>
<evidence type="ECO:0000313" key="6">
    <source>
        <dbReference type="Proteomes" id="UP000263900"/>
    </source>
</evidence>
<keyword evidence="6" id="KW-1185">Reference proteome</keyword>
<evidence type="ECO:0000313" key="5">
    <source>
        <dbReference type="EMBL" id="AXY77642.1"/>
    </source>
</evidence>
<dbReference type="InterPro" id="IPR037038">
    <property type="entry name" value="HepT-like_sf"/>
</dbReference>
<keyword evidence="2" id="KW-0540">Nuclease</keyword>
<dbReference type="GO" id="GO:0110001">
    <property type="term" value="C:toxin-antitoxin complex"/>
    <property type="evidence" value="ECO:0007669"/>
    <property type="project" value="InterPro"/>
</dbReference>
<reference evidence="5 6" key="1">
    <citation type="submission" date="2018-09" db="EMBL/GenBank/DDBJ databases">
        <title>Genome sequencing of strain 6GH32-13.</title>
        <authorList>
            <person name="Weon H.-Y."/>
            <person name="Heo J."/>
            <person name="Kwon S.-W."/>
        </authorList>
    </citation>
    <scope>NUCLEOTIDE SEQUENCE [LARGE SCALE GENOMIC DNA]</scope>
    <source>
        <strain evidence="5 6">5GH32-13</strain>
    </source>
</reference>
<sequence length="205" mass="23027">MNMDKDRIIEIGESINTTPNVHTFLAKQAEIKNFIAVVSGKNNSFYEAATKINITAIFAPEQLKGVIDSFLKSVKNDLISNASYERKIQINVVNDYLAQAEDLLDKKEFHPSTSAILIGASLEEFLRNWAVDQNLLTEETKPSIDGYATILKKEGLIDKQDHKEITAWAGLRNNAAHGYWDLVSDHDKISHMLSGVNLFIKKYST</sequence>
<evidence type="ECO:0000256" key="2">
    <source>
        <dbReference type="ARBA" id="ARBA00022722"/>
    </source>
</evidence>
<dbReference type="AlphaFoldDB" id="A0A3B7MT03"/>
<comment type="similarity">
    <text evidence="4">Belongs to the HepT RNase toxin family.</text>
</comment>
<dbReference type="Gene3D" id="1.20.120.580">
    <property type="entry name" value="bsu32300-like"/>
    <property type="match status" value="1"/>
</dbReference>
<dbReference type="OrthoDB" id="1435962at2"/>
<organism evidence="5 6">
    <name type="scientific">Paraflavitalea soli</name>
    <dbReference type="NCBI Taxonomy" id="2315862"/>
    <lineage>
        <taxon>Bacteria</taxon>
        <taxon>Pseudomonadati</taxon>
        <taxon>Bacteroidota</taxon>
        <taxon>Chitinophagia</taxon>
        <taxon>Chitinophagales</taxon>
        <taxon>Chitinophagaceae</taxon>
        <taxon>Paraflavitalea</taxon>
    </lineage>
</organism>
<dbReference type="EMBL" id="CP032157">
    <property type="protein sequence ID" value="AXY77642.1"/>
    <property type="molecule type" value="Genomic_DNA"/>
</dbReference>
<accession>A0A3B7MT03</accession>
<dbReference type="GO" id="GO:0016787">
    <property type="term" value="F:hydrolase activity"/>
    <property type="evidence" value="ECO:0007669"/>
    <property type="project" value="UniProtKB-KW"/>
</dbReference>
<evidence type="ECO:0000256" key="4">
    <source>
        <dbReference type="ARBA" id="ARBA00024207"/>
    </source>
</evidence>
<protein>
    <submittedName>
        <fullName evidence="5">DUF86 domain-containing protein</fullName>
    </submittedName>
</protein>
<dbReference type="KEGG" id="pseg:D3H65_28280"/>
<name>A0A3B7MT03_9BACT</name>
<proteinExistence type="inferred from homology"/>